<name>A0AAP2GRT6_9BACT</name>
<keyword evidence="2" id="KW-1185">Reference proteome</keyword>
<accession>A0AAP2GRT6</accession>
<organism evidence="1 2">
    <name type="scientific">Dawidia cretensis</name>
    <dbReference type="NCBI Taxonomy" id="2782350"/>
    <lineage>
        <taxon>Bacteria</taxon>
        <taxon>Pseudomonadati</taxon>
        <taxon>Bacteroidota</taxon>
        <taxon>Cytophagia</taxon>
        <taxon>Cytophagales</taxon>
        <taxon>Chryseotaleaceae</taxon>
        <taxon>Dawidia</taxon>
    </lineage>
</organism>
<evidence type="ECO:0000313" key="1">
    <source>
        <dbReference type="EMBL" id="MBT1711041.1"/>
    </source>
</evidence>
<sequence>MLETQGWIEYSPYFTQEERDEEHSWLTWMCVNSIIDHVDKVTETLFGYSKRILRKEFEIESLAKDRGIPINASYIVKMEMEKIEAFEQKYGTGEIFGYSVIYYDEIRKAALSIPADSLWKKLFALVELFKALKGLEDNQIRLVVWFEW</sequence>
<proteinExistence type="predicted"/>
<dbReference type="Proteomes" id="UP001319080">
    <property type="component" value="Unassembled WGS sequence"/>
</dbReference>
<reference evidence="1 2" key="1">
    <citation type="submission" date="2021-05" db="EMBL/GenBank/DDBJ databases">
        <title>A Polyphasic approach of four new species of the genus Ohtaekwangia: Ohtaekwangia histidinii sp. nov., Ohtaekwangia cretensis sp. nov., Ohtaekwangia indiensis sp. nov., Ohtaekwangia reichenbachii sp. nov. from diverse environment.</title>
        <authorList>
            <person name="Octaviana S."/>
        </authorList>
    </citation>
    <scope>NUCLEOTIDE SEQUENCE [LARGE SCALE GENOMIC DNA]</scope>
    <source>
        <strain evidence="1 2">PWU5</strain>
    </source>
</reference>
<evidence type="ECO:0000313" key="2">
    <source>
        <dbReference type="Proteomes" id="UP001319080"/>
    </source>
</evidence>
<comment type="caution">
    <text evidence="1">The sequence shown here is derived from an EMBL/GenBank/DDBJ whole genome shotgun (WGS) entry which is preliminary data.</text>
</comment>
<dbReference type="EMBL" id="JAHESE010000028">
    <property type="protein sequence ID" value="MBT1711041.1"/>
    <property type="molecule type" value="Genomic_DNA"/>
</dbReference>
<protein>
    <submittedName>
        <fullName evidence="1">Uncharacterized protein</fullName>
    </submittedName>
</protein>
<dbReference type="RefSeq" id="WP_254086617.1">
    <property type="nucleotide sequence ID" value="NZ_JAHESE010000028.1"/>
</dbReference>
<gene>
    <name evidence="1" type="ORF">KK062_22555</name>
</gene>
<dbReference type="AlphaFoldDB" id="A0AAP2GRT6"/>